<keyword evidence="4" id="KW-1185">Reference proteome</keyword>
<dbReference type="EMBL" id="CM002295">
    <property type="protein sequence ID" value="ESW12274.1"/>
    <property type="molecule type" value="Genomic_DNA"/>
</dbReference>
<dbReference type="eggNOG" id="KOG0017">
    <property type="taxonomic scope" value="Eukaryota"/>
</dbReference>
<feature type="region of interest" description="Disordered" evidence="1">
    <location>
        <begin position="1"/>
        <end position="28"/>
    </location>
</feature>
<feature type="compositionally biased region" description="Polar residues" evidence="1">
    <location>
        <begin position="1"/>
        <end position="12"/>
    </location>
</feature>
<proteinExistence type="predicted"/>
<dbReference type="OMA" id="CIHHGEN"/>
<dbReference type="Gramene" id="ESW12274">
    <property type="protein sequence ID" value="ESW12274"/>
    <property type="gene ID" value="PHAVU_008G099000g"/>
</dbReference>
<dbReference type="Pfam" id="PF14244">
    <property type="entry name" value="Retrotran_gag_3"/>
    <property type="match status" value="1"/>
</dbReference>
<sequence length="99" mass="11252">MSGKEGTSNNDAKSAAMDPTNPYYVHHSDQPGHMLVSTKLNDDNYQSWNTTMVHPLTANKKLGFVNNTLEMSSREKDPSQFELWNQCNSMILSWLSHSY</sequence>
<feature type="domain" description="Retrotransposon Copia-like N-terminal" evidence="2">
    <location>
        <begin position="26"/>
        <end position="69"/>
    </location>
</feature>
<protein>
    <recommendedName>
        <fullName evidence="2">Retrotransposon Copia-like N-terminal domain-containing protein</fullName>
    </recommendedName>
</protein>
<accession>V7B381</accession>
<evidence type="ECO:0000259" key="2">
    <source>
        <dbReference type="Pfam" id="PF14244"/>
    </source>
</evidence>
<name>V7B381_PHAVU</name>
<evidence type="ECO:0000313" key="3">
    <source>
        <dbReference type="EMBL" id="ESW12274.1"/>
    </source>
</evidence>
<organism evidence="3 4">
    <name type="scientific">Phaseolus vulgaris</name>
    <name type="common">Kidney bean</name>
    <name type="synonym">French bean</name>
    <dbReference type="NCBI Taxonomy" id="3885"/>
    <lineage>
        <taxon>Eukaryota</taxon>
        <taxon>Viridiplantae</taxon>
        <taxon>Streptophyta</taxon>
        <taxon>Embryophyta</taxon>
        <taxon>Tracheophyta</taxon>
        <taxon>Spermatophyta</taxon>
        <taxon>Magnoliopsida</taxon>
        <taxon>eudicotyledons</taxon>
        <taxon>Gunneridae</taxon>
        <taxon>Pentapetalae</taxon>
        <taxon>rosids</taxon>
        <taxon>fabids</taxon>
        <taxon>Fabales</taxon>
        <taxon>Fabaceae</taxon>
        <taxon>Papilionoideae</taxon>
        <taxon>50 kb inversion clade</taxon>
        <taxon>NPAAA clade</taxon>
        <taxon>indigoferoid/millettioid clade</taxon>
        <taxon>Phaseoleae</taxon>
        <taxon>Phaseolus</taxon>
    </lineage>
</organism>
<gene>
    <name evidence="3" type="ORF">PHAVU_008G099000g</name>
</gene>
<dbReference type="PANTHER" id="PTHR37610:SF60">
    <property type="entry name" value="RETROTRANSPOSON COPIA-LIKE N-TERMINAL DOMAIN-CONTAINING PROTEIN"/>
    <property type="match status" value="1"/>
</dbReference>
<dbReference type="PANTHER" id="PTHR37610">
    <property type="entry name" value="CCHC-TYPE DOMAIN-CONTAINING PROTEIN"/>
    <property type="match status" value="1"/>
</dbReference>
<dbReference type="OrthoDB" id="5544992at2759"/>
<dbReference type="InterPro" id="IPR029472">
    <property type="entry name" value="Copia-like_N"/>
</dbReference>
<dbReference type="AlphaFoldDB" id="V7B381"/>
<evidence type="ECO:0000313" key="4">
    <source>
        <dbReference type="Proteomes" id="UP000000226"/>
    </source>
</evidence>
<evidence type="ECO:0000256" key="1">
    <source>
        <dbReference type="SAM" id="MobiDB-lite"/>
    </source>
</evidence>
<dbReference type="Proteomes" id="UP000000226">
    <property type="component" value="Chromosome 8"/>
</dbReference>
<reference evidence="4" key="1">
    <citation type="journal article" date="2014" name="Nat. Genet.">
        <title>A reference genome for common bean and genome-wide analysis of dual domestications.</title>
        <authorList>
            <person name="Schmutz J."/>
            <person name="McClean P.E."/>
            <person name="Mamidi S."/>
            <person name="Wu G.A."/>
            <person name="Cannon S.B."/>
            <person name="Grimwood J."/>
            <person name="Jenkins J."/>
            <person name="Shu S."/>
            <person name="Song Q."/>
            <person name="Chavarro C."/>
            <person name="Torres-Torres M."/>
            <person name="Geffroy V."/>
            <person name="Moghaddam S.M."/>
            <person name="Gao D."/>
            <person name="Abernathy B."/>
            <person name="Barry K."/>
            <person name="Blair M."/>
            <person name="Brick M.A."/>
            <person name="Chovatia M."/>
            <person name="Gepts P."/>
            <person name="Goodstein D.M."/>
            <person name="Gonzales M."/>
            <person name="Hellsten U."/>
            <person name="Hyten D.L."/>
            <person name="Jia G."/>
            <person name="Kelly J.D."/>
            <person name="Kudrna D."/>
            <person name="Lee R."/>
            <person name="Richard M.M."/>
            <person name="Miklas P.N."/>
            <person name="Osorno J.M."/>
            <person name="Rodrigues J."/>
            <person name="Thareau V."/>
            <person name="Urrea C.A."/>
            <person name="Wang M."/>
            <person name="Yu Y."/>
            <person name="Zhang M."/>
            <person name="Wing R.A."/>
            <person name="Cregan P.B."/>
            <person name="Rokhsar D.S."/>
            <person name="Jackson S.A."/>
        </authorList>
    </citation>
    <scope>NUCLEOTIDE SEQUENCE [LARGE SCALE GENOMIC DNA]</scope>
    <source>
        <strain evidence="4">cv. G19833</strain>
    </source>
</reference>